<dbReference type="Proteomes" id="UP000756132">
    <property type="component" value="Chromosome 7"/>
</dbReference>
<reference evidence="10" key="2">
    <citation type="journal article" date="2022" name="Microb. Genom.">
        <title>A chromosome-scale genome assembly of the tomato pathogen Cladosporium fulvum reveals a compartmentalized genome architecture and the presence of a dispensable chromosome.</title>
        <authorList>
            <person name="Zaccaron A.Z."/>
            <person name="Chen L.H."/>
            <person name="Samaras A."/>
            <person name="Stergiopoulos I."/>
        </authorList>
    </citation>
    <scope>NUCLEOTIDE SEQUENCE</scope>
    <source>
        <strain evidence="10">Race5_Kim</strain>
    </source>
</reference>
<dbReference type="InterPro" id="IPR029063">
    <property type="entry name" value="SAM-dependent_MTases_sf"/>
</dbReference>
<feature type="domain" description="RING-CH-type" evidence="9">
    <location>
        <begin position="66"/>
        <end position="142"/>
    </location>
</feature>
<keyword evidence="5" id="KW-0862">Zinc</keyword>
<gene>
    <name evidence="10" type="ORF">CLAFUR5_10445</name>
</gene>
<dbReference type="AlphaFoldDB" id="A0A9Q8PDD5"/>
<dbReference type="PROSITE" id="PS51292">
    <property type="entry name" value="ZF_RING_CH"/>
    <property type="match status" value="1"/>
</dbReference>
<accession>A0A9Q8PDD5</accession>
<proteinExistence type="predicted"/>
<dbReference type="GO" id="GO:0008270">
    <property type="term" value="F:zinc ion binding"/>
    <property type="evidence" value="ECO:0007669"/>
    <property type="project" value="UniProtKB-KW"/>
</dbReference>
<feature type="region of interest" description="Disordered" evidence="8">
    <location>
        <begin position="331"/>
        <end position="355"/>
    </location>
</feature>
<dbReference type="GO" id="GO:0008168">
    <property type="term" value="F:methyltransferase activity"/>
    <property type="evidence" value="ECO:0007669"/>
    <property type="project" value="UniProtKB-KW"/>
</dbReference>
<keyword evidence="7" id="KW-0472">Membrane</keyword>
<name>A0A9Q8PDD5_PASFU</name>
<keyword evidence="4" id="KW-0863">Zinc-finger</keyword>
<evidence type="ECO:0000256" key="3">
    <source>
        <dbReference type="ARBA" id="ARBA00022723"/>
    </source>
</evidence>
<dbReference type="OrthoDB" id="5817083at2759"/>
<dbReference type="GO" id="GO:0032259">
    <property type="term" value="P:methylation"/>
    <property type="evidence" value="ECO:0007669"/>
    <property type="project" value="UniProtKB-KW"/>
</dbReference>
<organism evidence="10 11">
    <name type="scientific">Passalora fulva</name>
    <name type="common">Tomato leaf mold</name>
    <name type="synonym">Cladosporium fulvum</name>
    <dbReference type="NCBI Taxonomy" id="5499"/>
    <lineage>
        <taxon>Eukaryota</taxon>
        <taxon>Fungi</taxon>
        <taxon>Dikarya</taxon>
        <taxon>Ascomycota</taxon>
        <taxon>Pezizomycotina</taxon>
        <taxon>Dothideomycetes</taxon>
        <taxon>Dothideomycetidae</taxon>
        <taxon>Mycosphaerellales</taxon>
        <taxon>Mycosphaerellaceae</taxon>
        <taxon>Fulvia</taxon>
    </lineage>
</organism>
<feature type="region of interest" description="Disordered" evidence="8">
    <location>
        <begin position="384"/>
        <end position="443"/>
    </location>
</feature>
<evidence type="ECO:0000256" key="5">
    <source>
        <dbReference type="ARBA" id="ARBA00022833"/>
    </source>
</evidence>
<feature type="region of interest" description="Disordered" evidence="8">
    <location>
        <begin position="1"/>
        <end position="67"/>
    </location>
</feature>
<keyword evidence="3" id="KW-0479">Metal-binding</keyword>
<dbReference type="SUPFAM" id="SSF53335">
    <property type="entry name" value="S-adenosyl-L-methionine-dependent methyltransferases"/>
    <property type="match status" value="1"/>
</dbReference>
<dbReference type="CDD" id="cd02440">
    <property type="entry name" value="AdoMet_MTases"/>
    <property type="match status" value="1"/>
</dbReference>
<dbReference type="Gene3D" id="3.30.40.10">
    <property type="entry name" value="Zinc/RING finger domain, C3HC4 (zinc finger)"/>
    <property type="match status" value="1"/>
</dbReference>
<feature type="compositionally biased region" description="Polar residues" evidence="8">
    <location>
        <begin position="24"/>
        <end position="43"/>
    </location>
</feature>
<keyword evidence="11" id="KW-1185">Reference proteome</keyword>
<keyword evidence="10" id="KW-0808">Transferase</keyword>
<dbReference type="GO" id="GO:0016020">
    <property type="term" value="C:membrane"/>
    <property type="evidence" value="ECO:0007669"/>
    <property type="project" value="UniProtKB-SubCell"/>
</dbReference>
<comment type="subcellular location">
    <subcellularLocation>
        <location evidence="1">Membrane</location>
        <topology evidence="1">Multi-pass membrane protein</topology>
    </subcellularLocation>
</comment>
<evidence type="ECO:0000256" key="6">
    <source>
        <dbReference type="ARBA" id="ARBA00022989"/>
    </source>
</evidence>
<protein>
    <submittedName>
        <fullName evidence="10">Asnovolin E/Chermesin D methyltransferase nvfJ</fullName>
    </submittedName>
</protein>
<reference evidence="10" key="1">
    <citation type="submission" date="2021-12" db="EMBL/GenBank/DDBJ databases">
        <authorList>
            <person name="Zaccaron A."/>
            <person name="Stergiopoulos I."/>
        </authorList>
    </citation>
    <scope>NUCLEOTIDE SEQUENCE</scope>
    <source>
        <strain evidence="10">Race5_Kim</strain>
    </source>
</reference>
<evidence type="ECO:0000256" key="7">
    <source>
        <dbReference type="ARBA" id="ARBA00023136"/>
    </source>
</evidence>
<evidence type="ECO:0000256" key="2">
    <source>
        <dbReference type="ARBA" id="ARBA00022692"/>
    </source>
</evidence>
<dbReference type="Gene3D" id="3.40.50.150">
    <property type="entry name" value="Vaccinia Virus protein VP39"/>
    <property type="match status" value="1"/>
</dbReference>
<keyword evidence="10" id="KW-0489">Methyltransferase</keyword>
<evidence type="ECO:0000259" key="9">
    <source>
        <dbReference type="PROSITE" id="PS51292"/>
    </source>
</evidence>
<dbReference type="GeneID" id="71990323"/>
<dbReference type="SUPFAM" id="SSF57850">
    <property type="entry name" value="RING/U-box"/>
    <property type="match status" value="1"/>
</dbReference>
<feature type="compositionally biased region" description="Polar residues" evidence="8">
    <location>
        <begin position="54"/>
        <end position="63"/>
    </location>
</feature>
<dbReference type="PANTHER" id="PTHR46283">
    <property type="entry name" value="E3 UBIQUITIN-PROTEIN LIGASE MARCH5"/>
    <property type="match status" value="1"/>
</dbReference>
<keyword evidence="6" id="KW-1133">Transmembrane helix</keyword>
<dbReference type="InterPro" id="IPR013083">
    <property type="entry name" value="Znf_RING/FYVE/PHD"/>
</dbReference>
<sequence length="837" mass="93395">MASMPARRSSQRRPSRPDQAPRSTSRPSQSPARTRSEDSQTIFVNKPDQEEKPQTQQPSSTFPLPQDDAEPKKCWICFSDSTEDTPETSRWRNPCPCALEAHEECLLDWIADMEAPKNQRGRPGLAAPKIECPQCKSEIKLSRPRDYLVDFYRGIERLGAKAVTPGSLALLSGVVYNFSLAHGMHSIYAIFGSDDGQRILRPVIYNATRAPVEAYAGHPGEASEQLLNVLIDHIVHWRLYVGLPLITPILVLSRTSFADGVLPVLPIIFFASQAHSPNEFIDFAQWPPSASFAFAVLPYFRSLYNYYYKKVWAEREKQWLRAIQPRINETQTDANGEVVDVGDEGQPADNGDGNVFEVRIDGGIWDDWENEDQIEQAIAANNAMAQPDQAAQDGDEGAPGPVVQDNRPVPEGGANEAPAQQAGARQQAQQQQNQQNQPAGGERRLSFSPTAIAETVLGALIFPTLAGFAGEALKLILPSAWTAGRPPIDVFRQTQFLSNPRFRGLQKTGIAGLLQHKWARSLVGGCLLVVCKDALTLYGRTKRYMSSQDLHDAFTSQAKHTVDNSILPKMPDIWKDFNGLLIDDPSFKLTPEVRELFVKYAGIPEDEVVQHVKDVRDRAFKIFPYPCIGQYRFLDFGVSTAPKYNDVLAGVKGGKTLLDLGCCFGQDLRKLVHDGAASANLTGFEMEKDFTELGYDLFRDRETLRSTFVHGDVFASTPNLTEGSFDYVHASSFFHLFSWAEQVELVRKTLKLLNPVKGSMVFGRQAGVKEPGVLKHERTRSGEMFRHDEGSFERMVHEAAEGMEEKERVEVEVEVGMFEVEVEGGKWDFMHYGVVVK</sequence>
<dbReference type="Pfam" id="PF13649">
    <property type="entry name" value="Methyltransf_25"/>
    <property type="match status" value="1"/>
</dbReference>
<evidence type="ECO:0000313" key="11">
    <source>
        <dbReference type="Proteomes" id="UP000756132"/>
    </source>
</evidence>
<dbReference type="InterPro" id="IPR011016">
    <property type="entry name" value="Znf_RING-CH"/>
</dbReference>
<dbReference type="InterPro" id="IPR041698">
    <property type="entry name" value="Methyltransf_25"/>
</dbReference>
<dbReference type="RefSeq" id="XP_047764737.1">
    <property type="nucleotide sequence ID" value="XM_047909593.1"/>
</dbReference>
<feature type="compositionally biased region" description="Low complexity" evidence="8">
    <location>
        <begin position="417"/>
        <end position="440"/>
    </location>
</feature>
<evidence type="ECO:0000256" key="1">
    <source>
        <dbReference type="ARBA" id="ARBA00004141"/>
    </source>
</evidence>
<dbReference type="KEGG" id="ffu:CLAFUR5_10445"/>
<evidence type="ECO:0000313" key="10">
    <source>
        <dbReference type="EMBL" id="UJO20371.1"/>
    </source>
</evidence>
<dbReference type="EMBL" id="CP090169">
    <property type="protein sequence ID" value="UJO20371.1"/>
    <property type="molecule type" value="Genomic_DNA"/>
</dbReference>
<evidence type="ECO:0000256" key="8">
    <source>
        <dbReference type="SAM" id="MobiDB-lite"/>
    </source>
</evidence>
<evidence type="ECO:0000256" key="4">
    <source>
        <dbReference type="ARBA" id="ARBA00022771"/>
    </source>
</evidence>
<keyword evidence="2" id="KW-0812">Transmembrane</keyword>